<dbReference type="PANTHER" id="PTHR42917">
    <property type="entry name" value="2,4-DIENOYL-COA REDUCTASE"/>
    <property type="match status" value="1"/>
</dbReference>
<comment type="cofactor">
    <cofactor evidence="2">
        <name>[4Fe-4S] cluster</name>
        <dbReference type="ChEBI" id="CHEBI:49883"/>
    </cofactor>
</comment>
<evidence type="ECO:0000313" key="13">
    <source>
        <dbReference type="Proteomes" id="UP001501676"/>
    </source>
</evidence>
<protein>
    <submittedName>
        <fullName evidence="12">FAD-dependent oxidoreductase</fullName>
    </submittedName>
</protein>
<dbReference type="Proteomes" id="UP001501676">
    <property type="component" value="Unassembled WGS sequence"/>
</dbReference>
<evidence type="ECO:0000259" key="11">
    <source>
        <dbReference type="Pfam" id="PF07992"/>
    </source>
</evidence>
<dbReference type="PANTHER" id="PTHR42917:SF2">
    <property type="entry name" value="2,4-DIENOYL-COA REDUCTASE [(2E)-ENOYL-COA-PRODUCING]"/>
    <property type="match status" value="1"/>
</dbReference>
<dbReference type="Pfam" id="PF07992">
    <property type="entry name" value="Pyr_redox_2"/>
    <property type="match status" value="1"/>
</dbReference>
<comment type="similarity">
    <text evidence="3">In the N-terminal section; belongs to the NADH:flavin oxidoreductase/NADH oxidase family.</text>
</comment>
<dbReference type="Gene3D" id="3.40.50.720">
    <property type="entry name" value="NAD(P)-binding Rossmann-like Domain"/>
    <property type="match status" value="1"/>
</dbReference>
<organism evidence="12 13">
    <name type="scientific">Cryptosporangium minutisporangium</name>
    <dbReference type="NCBI Taxonomy" id="113569"/>
    <lineage>
        <taxon>Bacteria</taxon>
        <taxon>Bacillati</taxon>
        <taxon>Actinomycetota</taxon>
        <taxon>Actinomycetes</taxon>
        <taxon>Cryptosporangiales</taxon>
        <taxon>Cryptosporangiaceae</taxon>
        <taxon>Cryptosporangium</taxon>
    </lineage>
</organism>
<evidence type="ECO:0000256" key="3">
    <source>
        <dbReference type="ARBA" id="ARBA00011048"/>
    </source>
</evidence>
<dbReference type="PRINTS" id="PR00419">
    <property type="entry name" value="ADXRDTASE"/>
</dbReference>
<gene>
    <name evidence="12" type="ORF">GCM10020369_67780</name>
</gene>
<evidence type="ECO:0000256" key="6">
    <source>
        <dbReference type="ARBA" id="ARBA00022723"/>
    </source>
</evidence>
<dbReference type="InterPro" id="IPR036188">
    <property type="entry name" value="FAD/NAD-bd_sf"/>
</dbReference>
<dbReference type="SUPFAM" id="SSF51395">
    <property type="entry name" value="FMN-linked oxidoreductases"/>
    <property type="match status" value="1"/>
</dbReference>
<reference evidence="13" key="1">
    <citation type="journal article" date="2019" name="Int. J. Syst. Evol. Microbiol.">
        <title>The Global Catalogue of Microorganisms (GCM) 10K type strain sequencing project: providing services to taxonomists for standard genome sequencing and annotation.</title>
        <authorList>
            <consortium name="The Broad Institute Genomics Platform"/>
            <consortium name="The Broad Institute Genome Sequencing Center for Infectious Disease"/>
            <person name="Wu L."/>
            <person name="Ma J."/>
        </authorList>
    </citation>
    <scope>NUCLEOTIDE SEQUENCE [LARGE SCALE GENOMIC DNA]</scope>
    <source>
        <strain evidence="13">JCM 9458</strain>
    </source>
</reference>
<dbReference type="SUPFAM" id="SSF51971">
    <property type="entry name" value="Nucleotide-binding domain"/>
    <property type="match status" value="1"/>
</dbReference>
<evidence type="ECO:0000256" key="4">
    <source>
        <dbReference type="ARBA" id="ARBA00022630"/>
    </source>
</evidence>
<keyword evidence="8" id="KW-0408">Iron</keyword>
<evidence type="ECO:0000256" key="8">
    <source>
        <dbReference type="ARBA" id="ARBA00023004"/>
    </source>
</evidence>
<feature type="domain" description="NADH:flavin oxidoreductase/NADH oxidase N-terminal" evidence="10">
    <location>
        <begin position="3"/>
        <end position="333"/>
    </location>
</feature>
<dbReference type="Pfam" id="PF00724">
    <property type="entry name" value="Oxidored_FMN"/>
    <property type="match status" value="1"/>
</dbReference>
<evidence type="ECO:0000256" key="7">
    <source>
        <dbReference type="ARBA" id="ARBA00023002"/>
    </source>
</evidence>
<evidence type="ECO:0000259" key="10">
    <source>
        <dbReference type="Pfam" id="PF00724"/>
    </source>
</evidence>
<dbReference type="Gene3D" id="3.50.50.60">
    <property type="entry name" value="FAD/NAD(P)-binding domain"/>
    <property type="match status" value="1"/>
</dbReference>
<keyword evidence="13" id="KW-1185">Reference proteome</keyword>
<comment type="cofactor">
    <cofactor evidence="1">
        <name>FMN</name>
        <dbReference type="ChEBI" id="CHEBI:58210"/>
    </cofactor>
</comment>
<dbReference type="InterPro" id="IPR001155">
    <property type="entry name" value="OxRdtase_FMN_N"/>
</dbReference>
<comment type="caution">
    <text evidence="12">The sequence shown here is derived from an EMBL/GenBank/DDBJ whole genome shotgun (WGS) entry which is preliminary data.</text>
</comment>
<keyword evidence="7" id="KW-0560">Oxidoreductase</keyword>
<evidence type="ECO:0000256" key="9">
    <source>
        <dbReference type="ARBA" id="ARBA00023014"/>
    </source>
</evidence>
<keyword evidence="4" id="KW-0285">Flavoprotein</keyword>
<keyword evidence="6" id="KW-0479">Metal-binding</keyword>
<feature type="domain" description="FAD/NAD(P)-binding" evidence="11">
    <location>
        <begin position="372"/>
        <end position="468"/>
    </location>
</feature>
<evidence type="ECO:0000313" key="12">
    <source>
        <dbReference type="EMBL" id="GAA3395270.1"/>
    </source>
</evidence>
<evidence type="ECO:0000256" key="5">
    <source>
        <dbReference type="ARBA" id="ARBA00022643"/>
    </source>
</evidence>
<name>A0ABP6T8K2_9ACTN</name>
<dbReference type="InterPro" id="IPR023987">
    <property type="entry name" value="CHP03977_oxidoreductase"/>
</dbReference>
<keyword evidence="9" id="KW-0411">Iron-sulfur</keyword>
<dbReference type="InterPro" id="IPR013785">
    <property type="entry name" value="Aldolase_TIM"/>
</dbReference>
<sequence>MTSLFTPLRLGRLTLRNRVVFSAHLTNFAEDGLPSARHVEYYRERAAGGAGLVITEEHTVHPSDQPYEKMIRGYDPAVVPRYRALTAAVHAHGTPILAQLNHNGGQASGMYTRRPVLAPSPVPDALFREVPLALDTAGITEIVAGYATTARHCVDGGFDGVELQASHSSLIRGFLSRATNRRTDDYGVDRSRFLREVIAAVRAAIGPDAVLGVRLGGDEMIDDGVTLDEGVATARTVDATGAVDYLNTSIGLATETLFLIQASMRVPPRYALHVPAAMRAAVSVPVIGVGRFKHPAQAEKALDAGYADLIGVVRGQIADPSFAAKAAAGRADEIRTCLSCNQECVGRVGFNRWIGCVVNPVVLASPMRRSLRVAVVGGGPGGLRAAVTAAERGHRVTLYERSAQLGGQVPLAARVPSRAEFAELTRSLALAAARAGVSVRAGVTATPALLAGSEAVVLATGARPVRPSWARSSRVVDVRQVLSGRVEPYGDVLVHDELGFHQATSVAELLADRGCTVEIATPGMIVGQDLGVTLDLELWTIAAEARGIRQTPDVTVATAEDSAGRVRVVLAHHPTGTQAVRTVDWVVSVVHPEPEDALWHALRGAPFPVHRVGDCLAPRRADAAVLEGERVAMSL</sequence>
<dbReference type="Gene3D" id="3.20.20.70">
    <property type="entry name" value="Aldolase class I"/>
    <property type="match status" value="1"/>
</dbReference>
<dbReference type="InterPro" id="IPR023753">
    <property type="entry name" value="FAD/NAD-binding_dom"/>
</dbReference>
<keyword evidence="5" id="KW-0288">FMN</keyword>
<dbReference type="InterPro" id="IPR051793">
    <property type="entry name" value="NADH:flavin_oxidoreductase"/>
</dbReference>
<accession>A0ABP6T8K2</accession>
<dbReference type="SUPFAM" id="SSF51905">
    <property type="entry name" value="FAD/NAD(P)-binding domain"/>
    <property type="match status" value="1"/>
</dbReference>
<evidence type="ECO:0000256" key="1">
    <source>
        <dbReference type="ARBA" id="ARBA00001917"/>
    </source>
</evidence>
<evidence type="ECO:0000256" key="2">
    <source>
        <dbReference type="ARBA" id="ARBA00001966"/>
    </source>
</evidence>
<dbReference type="RefSeq" id="WP_345732339.1">
    <property type="nucleotide sequence ID" value="NZ_BAAAYN010000047.1"/>
</dbReference>
<dbReference type="EMBL" id="BAAAYN010000047">
    <property type="protein sequence ID" value="GAA3395270.1"/>
    <property type="molecule type" value="Genomic_DNA"/>
</dbReference>
<proteinExistence type="inferred from homology"/>
<dbReference type="NCBIfam" id="TIGR03997">
    <property type="entry name" value="mycofact_OYE_2"/>
    <property type="match status" value="1"/>
</dbReference>